<dbReference type="Gene3D" id="2.30.30.60">
    <property type="match status" value="1"/>
</dbReference>
<feature type="transmembrane region" description="Helical" evidence="9">
    <location>
        <begin position="678"/>
        <end position="701"/>
    </location>
</feature>
<feature type="transmembrane region" description="Helical" evidence="9">
    <location>
        <begin position="776"/>
        <end position="797"/>
    </location>
</feature>
<comment type="caution">
    <text evidence="13">The sequence shown here is derived from an EMBL/GenBank/DDBJ whole genome shotgun (WGS) entry which is preliminary data.</text>
</comment>
<evidence type="ECO:0000259" key="10">
    <source>
        <dbReference type="Pfam" id="PF00924"/>
    </source>
</evidence>
<evidence type="ECO:0000313" key="14">
    <source>
        <dbReference type="Proteomes" id="UP000318288"/>
    </source>
</evidence>
<evidence type="ECO:0000256" key="8">
    <source>
        <dbReference type="SAM" id="MobiDB-lite"/>
    </source>
</evidence>
<dbReference type="SUPFAM" id="SSF50182">
    <property type="entry name" value="Sm-like ribonucleoproteins"/>
    <property type="match status" value="1"/>
</dbReference>
<evidence type="ECO:0000256" key="3">
    <source>
        <dbReference type="ARBA" id="ARBA00022475"/>
    </source>
</evidence>
<feature type="domain" description="Mechanosensitive ion channel inner membrane" evidence="11">
    <location>
        <begin position="485"/>
        <end position="723"/>
    </location>
</feature>
<feature type="transmembrane region" description="Helical" evidence="9">
    <location>
        <begin position="522"/>
        <end position="540"/>
    </location>
</feature>
<dbReference type="Pfam" id="PF00924">
    <property type="entry name" value="MS_channel_2nd"/>
    <property type="match status" value="1"/>
</dbReference>
<dbReference type="Gene3D" id="1.10.287.1260">
    <property type="match status" value="1"/>
</dbReference>
<evidence type="ECO:0000259" key="12">
    <source>
        <dbReference type="Pfam" id="PF21082"/>
    </source>
</evidence>
<feature type="transmembrane region" description="Helical" evidence="9">
    <location>
        <begin position="841"/>
        <end position="861"/>
    </location>
</feature>
<dbReference type="SUPFAM" id="SSF82689">
    <property type="entry name" value="Mechanosensitive channel protein MscS (YggB), C-terminal domain"/>
    <property type="match status" value="1"/>
</dbReference>
<evidence type="ECO:0000256" key="9">
    <source>
        <dbReference type="SAM" id="Phobius"/>
    </source>
</evidence>
<evidence type="ECO:0000313" key="13">
    <source>
        <dbReference type="EMBL" id="TWU56671.1"/>
    </source>
</evidence>
<feature type="transmembrane region" description="Helical" evidence="9">
    <location>
        <begin position="560"/>
        <end position="581"/>
    </location>
</feature>
<evidence type="ECO:0000256" key="6">
    <source>
        <dbReference type="ARBA" id="ARBA00023136"/>
    </source>
</evidence>
<keyword evidence="6 9" id="KW-0472">Membrane</keyword>
<feature type="compositionally biased region" description="Basic and acidic residues" evidence="8">
    <location>
        <begin position="1094"/>
        <end position="1103"/>
    </location>
</feature>
<keyword evidence="7" id="KW-0175">Coiled coil</keyword>
<feature type="region of interest" description="Disordered" evidence="8">
    <location>
        <begin position="145"/>
        <end position="235"/>
    </location>
</feature>
<feature type="compositionally biased region" description="Basic and acidic residues" evidence="8">
    <location>
        <begin position="193"/>
        <end position="215"/>
    </location>
</feature>
<feature type="coiled-coil region" evidence="7">
    <location>
        <begin position="274"/>
        <end position="301"/>
    </location>
</feature>
<dbReference type="GO" id="GO:0008381">
    <property type="term" value="F:mechanosensitive monoatomic ion channel activity"/>
    <property type="evidence" value="ECO:0007669"/>
    <property type="project" value="UniProtKB-ARBA"/>
</dbReference>
<comment type="similarity">
    <text evidence="2">Belongs to the MscS (TC 1.A.23) family.</text>
</comment>
<evidence type="ECO:0000256" key="2">
    <source>
        <dbReference type="ARBA" id="ARBA00008017"/>
    </source>
</evidence>
<dbReference type="PANTHER" id="PTHR30347">
    <property type="entry name" value="POTASSIUM CHANNEL RELATED"/>
    <property type="match status" value="1"/>
</dbReference>
<keyword evidence="4 9" id="KW-0812">Transmembrane</keyword>
<name>A0A5C6FAT0_9BACT</name>
<dbReference type="AlphaFoldDB" id="A0A5C6FAT0"/>
<dbReference type="Pfam" id="PF12794">
    <property type="entry name" value="MscS_TM"/>
    <property type="match status" value="1"/>
</dbReference>
<protein>
    <submittedName>
        <fullName evidence="13">Putative MscS family protein.1</fullName>
    </submittedName>
</protein>
<dbReference type="PANTHER" id="PTHR30347:SF1">
    <property type="entry name" value="MECHANOSENSITIVE CHANNEL MSCK"/>
    <property type="match status" value="1"/>
</dbReference>
<keyword evidence="3" id="KW-1003">Cell membrane</keyword>
<feature type="region of interest" description="Disordered" evidence="8">
    <location>
        <begin position="1086"/>
        <end position="1117"/>
    </location>
</feature>
<keyword evidence="5 9" id="KW-1133">Transmembrane helix</keyword>
<evidence type="ECO:0000256" key="5">
    <source>
        <dbReference type="ARBA" id="ARBA00022989"/>
    </source>
</evidence>
<dbReference type="InterPro" id="IPR011066">
    <property type="entry name" value="MscS_channel_C_sf"/>
</dbReference>
<feature type="transmembrane region" description="Helical" evidence="9">
    <location>
        <begin position="707"/>
        <end position="727"/>
    </location>
</feature>
<feature type="transmembrane region" description="Helical" evidence="9">
    <location>
        <begin position="910"/>
        <end position="929"/>
    </location>
</feature>
<dbReference type="Proteomes" id="UP000318288">
    <property type="component" value="Unassembled WGS sequence"/>
</dbReference>
<dbReference type="InterPro" id="IPR052702">
    <property type="entry name" value="MscS-like_channel"/>
</dbReference>
<evidence type="ECO:0000256" key="1">
    <source>
        <dbReference type="ARBA" id="ARBA00004651"/>
    </source>
</evidence>
<proteinExistence type="inferred from homology"/>
<comment type="subcellular location">
    <subcellularLocation>
        <location evidence="1">Cell membrane</location>
        <topology evidence="1">Multi-pass membrane protein</topology>
    </subcellularLocation>
</comment>
<organism evidence="13 14">
    <name type="scientific">Rubripirellula tenax</name>
    <dbReference type="NCBI Taxonomy" id="2528015"/>
    <lineage>
        <taxon>Bacteria</taxon>
        <taxon>Pseudomonadati</taxon>
        <taxon>Planctomycetota</taxon>
        <taxon>Planctomycetia</taxon>
        <taxon>Pirellulales</taxon>
        <taxon>Pirellulaceae</taxon>
        <taxon>Rubripirellula</taxon>
    </lineage>
</organism>
<dbReference type="Pfam" id="PF21082">
    <property type="entry name" value="MS_channel_3rd"/>
    <property type="match status" value="1"/>
</dbReference>
<feature type="domain" description="Mechanosensitive ion channel MscS" evidence="10">
    <location>
        <begin position="927"/>
        <end position="992"/>
    </location>
</feature>
<evidence type="ECO:0000259" key="11">
    <source>
        <dbReference type="Pfam" id="PF12794"/>
    </source>
</evidence>
<dbReference type="RefSeq" id="WP_246114449.1">
    <property type="nucleotide sequence ID" value="NZ_SJPW01000003.1"/>
</dbReference>
<gene>
    <name evidence="13" type="ORF">Poly51_25880</name>
</gene>
<feature type="transmembrane region" description="Helical" evidence="9">
    <location>
        <begin position="482"/>
        <end position="501"/>
    </location>
</feature>
<feature type="transmembrane region" description="Helical" evidence="9">
    <location>
        <begin position="602"/>
        <end position="625"/>
    </location>
</feature>
<evidence type="ECO:0000256" key="7">
    <source>
        <dbReference type="SAM" id="Coils"/>
    </source>
</evidence>
<dbReference type="InterPro" id="IPR023408">
    <property type="entry name" value="MscS_beta-dom_sf"/>
</dbReference>
<sequence length="1117" mass="123479">MTQPTNRCPDQAICEFDPRLRPRREPAIGRFWFAKSMLVLLALACSSTSNRCAAQYSTIQYPSVQYPTSQPVITSYPSSSYPTSSYPTSSYPTSSYPSSSYPVVSYPGSQPVITSYPSSTYPAAQSYPTASSVISQPIRSSVVTHPTRVWSDSGNTASTSTVSESPIDASQSTNRQRDDDRDLAQNPLTRLASTRDYDSPRYDSQRRDRYSHMNESRPWPVEPPSPYGSSQIESARQSEARFRSIAQSTSPTTATVADENADLAQQWIDLATAYNNLSQRVDEANTQLRSTQRDFDDVNSKITHYGLTPTVGLLLRHKKEQLDLWQVQDSQTLYTSSELGRSRQKQLELEMVRHDGSDPTGQAKEILTSAGLHANNPERSTLSAQIQNLLDQRRSWLSSLQQGYQDYQHKLSELDSASTESAKLTDEYRQLIDRHVTWIRSGDPLAFRDLRNLKSGIAALFDSRRSQDFGYSFGQKWEANPVSGIGLIATILVVILVRLFARSWLVSIGNRKKMKDASDNSRKVVAGLLTTLLASLYPYMLYAIGNWLSTGVVSESTLHAASGFFAASLVALGVEVPRQLLRTSGYIDKHVDITLPGRERAFTYLTLIGFGLVLAAYVVTLMGLIDRGMWRDSVARFGFIAALSLVAWTAHRALRPNGGYLEPLIAKFGGKVIHRVRYVLYIAGIGFPLAMIALSSLGYGFTANELIKRAIITMSALSIAATVWAGVKIVSAHLWQMLTGSTPPPPKHDAYGPIDAPNESEVGILGEHFLELKHHLAFLCQCALVLGAIACIGWMWLDVFPNARMGNPVVWTIQDTITETSLDATGDTITNTIVTPRPVTAFHLLLAVGTLFIAFQVAKLLPALFDALVLQRVSFDEGMEHFTLVMGRCLLFGIGCLIACTLIGVRWQTIQWLAVGLMVGLGFGLQDMVRNLFGGLIVLFEKPARLGDFISVGKVTGRVAAQKFRTTVLSDDDGREVIVPNKNFVSEEVVNWMGAGRLSVIPIEVAVTRDERPADICRTLQELIIDQPDVLLTPAPQATLVCVGKRSQRIELRAWIEDGSDASRFRDSLLTTVRRFLDQKKWLASVQPSQPSMRDLENSDSHGSRRSPIGGNRKRSA</sequence>
<feature type="domain" description="Mechanosensitive ion channel MscS C-terminal" evidence="12">
    <location>
        <begin position="1000"/>
        <end position="1079"/>
    </location>
</feature>
<dbReference type="EMBL" id="SJPW01000003">
    <property type="protein sequence ID" value="TWU56671.1"/>
    <property type="molecule type" value="Genomic_DNA"/>
</dbReference>
<dbReference type="GO" id="GO:0005886">
    <property type="term" value="C:plasma membrane"/>
    <property type="evidence" value="ECO:0007669"/>
    <property type="project" value="UniProtKB-SubCell"/>
</dbReference>
<dbReference type="InterPro" id="IPR010920">
    <property type="entry name" value="LSM_dom_sf"/>
</dbReference>
<feature type="transmembrane region" description="Helical" evidence="9">
    <location>
        <begin position="882"/>
        <end position="904"/>
    </location>
</feature>
<reference evidence="13 14" key="1">
    <citation type="submission" date="2019-02" db="EMBL/GenBank/DDBJ databases">
        <title>Deep-cultivation of Planctomycetes and their phenomic and genomic characterization uncovers novel biology.</title>
        <authorList>
            <person name="Wiegand S."/>
            <person name="Jogler M."/>
            <person name="Boedeker C."/>
            <person name="Pinto D."/>
            <person name="Vollmers J."/>
            <person name="Rivas-Marin E."/>
            <person name="Kohn T."/>
            <person name="Peeters S.H."/>
            <person name="Heuer A."/>
            <person name="Rast P."/>
            <person name="Oberbeckmann S."/>
            <person name="Bunk B."/>
            <person name="Jeske O."/>
            <person name="Meyerdierks A."/>
            <person name="Storesund J.E."/>
            <person name="Kallscheuer N."/>
            <person name="Luecker S."/>
            <person name="Lage O.M."/>
            <person name="Pohl T."/>
            <person name="Merkel B.J."/>
            <person name="Hornburger P."/>
            <person name="Mueller R.-W."/>
            <person name="Bruemmer F."/>
            <person name="Labrenz M."/>
            <person name="Spormann A.M."/>
            <person name="Op Den Camp H."/>
            <person name="Overmann J."/>
            <person name="Amann R."/>
            <person name="Jetten M.S.M."/>
            <person name="Mascher T."/>
            <person name="Medema M.H."/>
            <person name="Devos D.P."/>
            <person name="Kaster A.-K."/>
            <person name="Ovreas L."/>
            <person name="Rohde M."/>
            <person name="Galperin M.Y."/>
            <person name="Jogler C."/>
        </authorList>
    </citation>
    <scope>NUCLEOTIDE SEQUENCE [LARGE SCALE GENOMIC DNA]</scope>
    <source>
        <strain evidence="13 14">Poly51</strain>
    </source>
</reference>
<evidence type="ECO:0000256" key="4">
    <source>
        <dbReference type="ARBA" id="ARBA00022692"/>
    </source>
</evidence>
<accession>A0A5C6FAT0</accession>
<keyword evidence="14" id="KW-1185">Reference proteome</keyword>
<feature type="compositionally biased region" description="Polar residues" evidence="8">
    <location>
        <begin position="145"/>
        <end position="174"/>
    </location>
</feature>
<dbReference type="InterPro" id="IPR049278">
    <property type="entry name" value="MS_channel_C"/>
</dbReference>
<dbReference type="InterPro" id="IPR025692">
    <property type="entry name" value="MscS_IM_dom1"/>
</dbReference>
<dbReference type="InterPro" id="IPR006685">
    <property type="entry name" value="MscS_channel_2nd"/>
</dbReference>